<feature type="compositionally biased region" description="Acidic residues" evidence="7">
    <location>
        <begin position="3175"/>
        <end position="3214"/>
    </location>
</feature>
<protein>
    <recommendedName>
        <fullName evidence="2">ubiquitinyl hydrolase 1</fullName>
        <ecNumber evidence="2">3.4.19.12</ecNumber>
    </recommendedName>
</protein>
<keyword evidence="5" id="KW-0378">Hydrolase</keyword>
<dbReference type="PANTHER" id="PTHR13367:SF32">
    <property type="entry name" value="DUF6606 DOMAIN-CONTAINING PROTEIN"/>
    <property type="match status" value="1"/>
</dbReference>
<dbReference type="Pfam" id="PF12340">
    <property type="entry name" value="DUF3638"/>
    <property type="match status" value="1"/>
</dbReference>
<dbReference type="Pfam" id="PF12359">
    <property type="entry name" value="DUF3645"/>
    <property type="match status" value="1"/>
</dbReference>
<dbReference type="EMBL" id="FJOG01000003">
    <property type="protein sequence ID" value="CZR52640.1"/>
    <property type="molecule type" value="Genomic_DNA"/>
</dbReference>
<evidence type="ECO:0000313" key="12">
    <source>
        <dbReference type="Proteomes" id="UP000184330"/>
    </source>
</evidence>
<accession>A0A1L7WIP2</accession>
<dbReference type="Proteomes" id="UP000184330">
    <property type="component" value="Unassembled WGS sequence"/>
</dbReference>
<feature type="region of interest" description="Disordered" evidence="7">
    <location>
        <begin position="3168"/>
        <end position="3223"/>
    </location>
</feature>
<evidence type="ECO:0000256" key="5">
    <source>
        <dbReference type="ARBA" id="ARBA00022801"/>
    </source>
</evidence>
<evidence type="ECO:0000259" key="8">
    <source>
        <dbReference type="Pfam" id="PF12340"/>
    </source>
</evidence>
<keyword evidence="12" id="KW-1185">Reference proteome</keyword>
<evidence type="ECO:0000259" key="9">
    <source>
        <dbReference type="Pfam" id="PF12359"/>
    </source>
</evidence>
<proteinExistence type="predicted"/>
<gene>
    <name evidence="11" type="ORF">PAC_02517</name>
</gene>
<dbReference type="InterPro" id="IPR022105">
    <property type="entry name" value="DUF3645"/>
</dbReference>
<dbReference type="InterPro" id="IPR046541">
    <property type="entry name" value="DUF6606"/>
</dbReference>
<dbReference type="InterPro" id="IPR022099">
    <property type="entry name" value="DUF3638"/>
</dbReference>
<feature type="domain" description="DUF6606" evidence="10">
    <location>
        <begin position="12"/>
        <end position="283"/>
    </location>
</feature>
<evidence type="ECO:0000256" key="2">
    <source>
        <dbReference type="ARBA" id="ARBA00012759"/>
    </source>
</evidence>
<feature type="domain" description="DUF3645" evidence="9">
    <location>
        <begin position="2388"/>
        <end position="2420"/>
    </location>
</feature>
<organism evidence="11 12">
    <name type="scientific">Phialocephala subalpina</name>
    <dbReference type="NCBI Taxonomy" id="576137"/>
    <lineage>
        <taxon>Eukaryota</taxon>
        <taxon>Fungi</taxon>
        <taxon>Dikarya</taxon>
        <taxon>Ascomycota</taxon>
        <taxon>Pezizomycotina</taxon>
        <taxon>Leotiomycetes</taxon>
        <taxon>Helotiales</taxon>
        <taxon>Mollisiaceae</taxon>
        <taxon>Phialocephala</taxon>
        <taxon>Phialocephala fortinii species complex</taxon>
    </lineage>
</organism>
<dbReference type="InterPro" id="IPR051346">
    <property type="entry name" value="OTU_Deubiquitinase"/>
</dbReference>
<evidence type="ECO:0000313" key="11">
    <source>
        <dbReference type="EMBL" id="CZR52640.1"/>
    </source>
</evidence>
<keyword evidence="6" id="KW-0788">Thiol protease</keyword>
<feature type="domain" description="DUF3638" evidence="8">
    <location>
        <begin position="2048"/>
        <end position="2271"/>
    </location>
</feature>
<dbReference type="OrthoDB" id="3182339at2759"/>
<evidence type="ECO:0000256" key="4">
    <source>
        <dbReference type="ARBA" id="ARBA00022786"/>
    </source>
</evidence>
<evidence type="ECO:0000256" key="7">
    <source>
        <dbReference type="SAM" id="MobiDB-lite"/>
    </source>
</evidence>
<dbReference type="GO" id="GO:0004843">
    <property type="term" value="F:cysteine-type deubiquitinase activity"/>
    <property type="evidence" value="ECO:0007669"/>
    <property type="project" value="UniProtKB-EC"/>
</dbReference>
<dbReference type="GO" id="GO:0006508">
    <property type="term" value="P:proteolysis"/>
    <property type="evidence" value="ECO:0007669"/>
    <property type="project" value="UniProtKB-KW"/>
</dbReference>
<evidence type="ECO:0000259" key="10">
    <source>
        <dbReference type="Pfam" id="PF20255"/>
    </source>
</evidence>
<comment type="catalytic activity">
    <reaction evidence="1">
        <text>Thiol-dependent hydrolysis of ester, thioester, amide, peptide and isopeptide bonds formed by the C-terminal Gly of ubiquitin (a 76-residue protein attached to proteins as an intracellular targeting signal).</text>
        <dbReference type="EC" id="3.4.19.12"/>
    </reaction>
</comment>
<name>A0A1L7WIP2_9HELO</name>
<sequence length="3223" mass="365783">MAASPGDLLESLFNHIALPPRLPGRQDTRLDRVERGLIERLLDATVSLSRLPHNDSVDEWESLRRSLETCRRVNSDGKLTKTSLLTALRELKGRDFIALHITEQNAALIIRLQEDGDSVLFEAFEASPLSEDVLASKNALRWDFPGSAVAIPISEYEKTSFQDELATFLERASTESIKRFAAHTKKAGSFAFESRDTVDPALITQMLMTLLEVNGSRVFPPLLQKRVRDDVCWSEGGEKPWRRCPFWLVLRVAVHRHLSITLGGDVGRIQYKFLVCLALSRFLSECLGQIGLDLAVFLKTKLCRRLVKLEVDKERAPANLSIHYEFWFTALAPNFRKYTNTATEQIGVAWEGFKKHIQRPILTLPKRADPRHLFLSLPNSKGHIERVLNEPFYGYAAPPLVSSYKLPQDYQLSSTVPKPGTAFANRYFRLSEIETEIEIRDSFDVPTLATDSLCGQRCIALAREIENYLSTVGDAYDNNPEQKSVMLITVMELWVAMDACAAKMFGLLKDYNPGIPSDILDDLQIARLKDIRRLHKIREYLRGRHAACKGSRMTIFNDPGKGCFGERYYNESDDSSRLQTLRQRIETAAEQARMAKEQEWQEKTMEFEKLVQEASEASCVFTTDEFLVRTHDDRHCTKCYLNRKIRRFRMGAHEHPLPTDPIHAKTVVFELSCPDAFTAYRDCSWQIISGLAFPTIQVSAVEPRVLLGDYSELQPYIHSRPSKFSLASTTKSFLATHYASPPFPFGVEHICLPNGLKLGYFDTRLKIWPARLPQTQKATFAHHCQFTMPANSPFSSLNFPTDFAMDLKGHSSYEIVASQSRCPSGINVHEYMSFQTLFSGKSRRWPQILVELGSSNLNFSTEATMTLMTFLALQIGPGDREDPLGAVHGVFRDEAFCKRLADQLDQRLDGISSNWRETNCMETLITIAHRLFELGDFVSADAIKLLEKSRAITSNWISALRSEIQTATDAETSRRCSRYAFWAALLCRRTFALYRDQPRLEPAALQSFIECSISLQDNMVSNPAMLPLALKAALIRDIKMVHQMRFTLRYSLESSQDSLISSITTIWPDFGGTQSRKFSRFEFLPNPDQWWVQVIIDATSQTTQQTVHFHLLEGHLLVMGKPIGKLPLEWRTAVVLRQLFGNQSLLTYPSSLPGMTYMLAIIMNDHQIHLGFRNGEIFVRARVRDTVLELIPPQVFGTLDHFDLPASLVDECVHWLNLRTQVIEIRQRPNIWKSKQSNWLLDFSTGYATRRTSTLVDPHSPLFQRIARTFEHFETRRHLTAFQPGQGKLTVELRRLELSFFVNGNNLFESPQLRSEIDPNQDAGTWYGLNSKLVLREVVKVRDPVTHYLSSVPQRQRSILVPMGDIKYYRNRQHISLFVANNGDYAKFTINDVLGRLDCPAEPRLLYLKAMYHAYTSFVLPDPLTGRTGTEEALHCLKSGYCQPWTPVTTGSYRGLQLIARLTPRREYYPKDMKVMQTTFWDPDLTTAIQHDGYRAIVDAILEKSKQLSVFSLQKIQLSPLEPVGDTHLILRSCLRRESYQRQNSDSDGLQPVEDEPYAARDRWRVSQGRTNVVECTNFIRIWPSALPTTRDLAVILQNWPTIGGYNGCFGKVLLTDLLDVQWATDWGSLVNLCRESSSKDAYRLMFLFAIMSFRHDVDMDVLRTLAAFAMWQDLKVLSPPKWPTYSQFRQNQVLRIDYLLQLMKSCLVPYGGDARSTFEFNLNPKQRRKLASAELAHEKGQEVDSKALAEFLLKQWPCPEPTIEGLPTSTPLLVDVEKALQVIRPEWLRLFQNLEHSNYISQVQHVLDCHHANPSRPVEPLVLGFGEREIFQRRDRGGTFPTLQKLLSKGIKVKSGYLTSSQTFESKGTRPTSSLNPDNGRLQKLAPALSPEIQELETIIGIVAKSKSAVRRQYGEDLFQSLKALQRFRSASQEQRHNSVDAGRLAAEISQARLDIQNQLDRLRKALEWEESAHWLQQAGLWPSITPVTLLENLRSTSSCEFGYGIKNVLFSYAQSITVLQRLLRIEDALQKGNVQRLMEEQENLGHSNWKPLDFPDWFLLEIDSNILIRPGQVDVTLATISPESGSNSVLQMNMGQGKTSCIMPMVAAVLADGSNLLRVIVPKPLLLQTAQLLHARLGGLLGRELRHIPFSRKTPTTLATIKAFHQIHRDIQKSSGILLALPEHLLSFMLSGLQRLSDALIPEALSMIKVQNWLTGRARDVLDECDNILALRIQLIYPSGSQKTVDGHPHRWEIAEALLGCVYGHLHNLHKGYPHSIEVIRREQGGFPVVFFLRKDVEDELISRLVDDIYRGRISILPECSKSDLLAIKKFISEAKVSPEVTHSISKLFPDKPAFKQAVYLLRGLLVHRILLMTLKKRWNVQYGLHPTRDPIAVPYDAKGTPSDQAEWGHPDVAILFTCLAFYYDGINIAHLRQTLEHVLKSDDPSQIYDRFSQNSSLPDSLREWNAINVDDEAQLKEIRLHVRYNVVVIDYFLNTFVFPRHAKQFQVKLQASGWDIPLFSTSSTPVNGDQKLKPSTPSTTGFSGTNDWKGMLPLTISQHDLPGLSHTNAEVLTYLLQPRNRKYVLAANSRGRHISEYELLEKIYWEGIQVLIDAGAQILEMDNFSLVKAWLEIAHEAPAAVYFDKDNKPQVLYRQGHQTPLVASPYADDLGECLVYLDEAHTRGTDLKLPTYARGALTLGLGQTKDHTVQAAMRLRQLGTSQSITFFAPPEVHQSILDLRKKKSGDPLCSYDVICWLLEQTCSGIEQLQPLYFSQGADFCRRAQASLDHSEFVANPQQREAYLGSLRQVEQQTLEQLYGNNTKAKSSTPLGKLSPRIAMFMAELNTRRKGFQDTGNAVHGSALQEVEQEREVAYEVEAVREVQKPVHYPAFTFPGLHRSIISFAKTGRLAADSAAYEKAFSALRRTAVGRKYGITGDATSGKLYVSTEFTKTVKVSSGRPHGHFQRPVNWILWSTVSETALIIIPEEAEHLLQLVKESASSPTHVLTYAAPVTRKMLHFNGLQYYAVPSLPSDWEAPLWLRTELGIYSGRLYFEYPEYNSLLEYLGVREETGRIGEDEVDDMALHIDGVEKELETSTVELDTKPKTKAFTRKPLTFLQEWLAVHRKGQDFTHTPMGFICQGKQLLESHLFFLPNDSNHIRKAQIKNAGTSSSEEEGNAESEFCGEDVYSDNVGEDMDDFNDAELLDEEDDGRSDVVLNVE</sequence>
<keyword evidence="4" id="KW-0833">Ubl conjugation pathway</keyword>
<dbReference type="PANTHER" id="PTHR13367">
    <property type="entry name" value="UBIQUITIN THIOESTERASE"/>
    <property type="match status" value="1"/>
</dbReference>
<evidence type="ECO:0000256" key="1">
    <source>
        <dbReference type="ARBA" id="ARBA00000707"/>
    </source>
</evidence>
<dbReference type="EC" id="3.4.19.12" evidence="2"/>
<evidence type="ECO:0000256" key="6">
    <source>
        <dbReference type="ARBA" id="ARBA00022807"/>
    </source>
</evidence>
<dbReference type="Pfam" id="PF20255">
    <property type="entry name" value="DUF6606"/>
    <property type="match status" value="1"/>
</dbReference>
<reference evidence="11 12" key="1">
    <citation type="submission" date="2016-03" db="EMBL/GenBank/DDBJ databases">
        <authorList>
            <person name="Ploux O."/>
        </authorList>
    </citation>
    <scope>NUCLEOTIDE SEQUENCE [LARGE SCALE GENOMIC DNA]</scope>
    <source>
        <strain evidence="11 12">UAMH 11012</strain>
    </source>
</reference>
<dbReference type="STRING" id="576137.A0A1L7WIP2"/>
<evidence type="ECO:0000256" key="3">
    <source>
        <dbReference type="ARBA" id="ARBA00022670"/>
    </source>
</evidence>
<keyword evidence="3" id="KW-0645">Protease</keyword>